<feature type="region of interest" description="Disordered" evidence="5">
    <location>
        <begin position="280"/>
        <end position="355"/>
    </location>
</feature>
<dbReference type="GO" id="GO:0008270">
    <property type="term" value="F:zinc ion binding"/>
    <property type="evidence" value="ECO:0007669"/>
    <property type="project" value="UniProtKB-KW"/>
</dbReference>
<sequence>MVGNGPSPKRRRTDNGPVSAEAIAQSNATVNHFTGQGSRQNRWMQGLTSEANGEGGVSGRGGAVQTRISSGINTGLTRNTPSTAQPQQQESPTGIPSLAGLEGVEGAALIESLVGGHGDPTGTSSYNFRSMEDIFTAAGTNGTTSEDAILVDYESPNVSTYPRTTGIPHNSRKSLEAQARTATRQGLPSPAPSDENSNSLAVAEAAGAPRRPGRPSASDITGFANASSTASPTTIYRMQDGSLQQVPLSQLPHPVQRTLPSNAPAAHGSPRLLQNVHTHAPSPLQRHQPSPVTAGPSPNMVSSSLQTQNPAGFGAQWPQSPQAASPTWLAAHEQRLRQIQQRQQAQQRQQPAPPLPLGAFFDSQALLLGISGQLQVFERRDPSGRSVRGETGRLCLLRDAVQKGDYFYIVLSQLLCLRSISPTSLPASMGRIKSDSYDYLDALLCANSTLHNPLVQWFADFPRPIMQIYSAPHGEGQAYEAQVRSVVQFVEYLPLHWGTMVMESRRREAPPLVQDMSEKLWLFSPVLQTTAFRAIARTFWGNTPDVEAGIEALVEVHHVDQRTFHPLSKRSPADLQRAYAGYKFVFDAWQMHDQATKQAMAEQIHQRSSSSNGYHPPPFRVPTEAWAAFGINVQQHQQQQQQQPNPALLHQQQQRAQNTRLASQQPRQTQTPTQNIQAGPQRPQPQRTPSQSNTAAPAMPSASPVQQLQQQLHQQQSAFSTYQPVPAIRSGPPLPRGKRPLFPAEKDCPRPQPTHPDTTRAALHQAHLRSPIAGWADVQPGAPKLYRHVKACSLSPTRIDKDKPVQTLVFEIGAEMLRLAKTKVHPDYVGQSIRLLQDGSVTFRLRCCREDRRTGFPTESSWVTSDCYWPETAYFDINGEPLEPRRKLQHGRYQAMDLTPYIRAGENELKVTINRSSTDTSPFDFAVGVEMVETMSEERVVGGIETIGVEESVTAIKDLLSGGGKELDDDDVVMTSSAMNISLFDPFSGSKIFDTPVRGRDCKHRDPFDLDTFLATRKREKAGYPTVVDGWLCPHCRGDVRPELLRKDAFLMRVREDLELLGQLDTRAIVVNADGSWSVKEEERTGVRSSSLEREEAQVVAKTTTGTKTAARKPAPVVIELD</sequence>
<evidence type="ECO:0000256" key="4">
    <source>
        <dbReference type="PROSITE-ProRule" id="PRU00452"/>
    </source>
</evidence>
<dbReference type="InterPro" id="IPR004181">
    <property type="entry name" value="Znf_MIZ"/>
</dbReference>
<keyword evidence="8" id="KW-1185">Reference proteome</keyword>
<feature type="region of interest" description="Disordered" evidence="5">
    <location>
        <begin position="1082"/>
        <end position="1115"/>
    </location>
</feature>
<feature type="compositionally biased region" description="Low complexity" evidence="5">
    <location>
        <begin position="634"/>
        <end position="654"/>
    </location>
</feature>
<protein>
    <recommendedName>
        <fullName evidence="6">SP-RING-type domain-containing protein</fullName>
    </recommendedName>
</protein>
<gene>
    <name evidence="7" type="ORF">LTR36_007245</name>
</gene>
<evidence type="ECO:0000256" key="5">
    <source>
        <dbReference type="SAM" id="MobiDB-lite"/>
    </source>
</evidence>
<dbReference type="Proteomes" id="UP001324427">
    <property type="component" value="Unassembled WGS sequence"/>
</dbReference>
<dbReference type="PANTHER" id="PTHR10782:SF4">
    <property type="entry name" value="TONALLI, ISOFORM E"/>
    <property type="match status" value="1"/>
</dbReference>
<organism evidence="7 8">
    <name type="scientific">Oleoguttula mirabilis</name>
    <dbReference type="NCBI Taxonomy" id="1507867"/>
    <lineage>
        <taxon>Eukaryota</taxon>
        <taxon>Fungi</taxon>
        <taxon>Dikarya</taxon>
        <taxon>Ascomycota</taxon>
        <taxon>Pezizomycotina</taxon>
        <taxon>Dothideomycetes</taxon>
        <taxon>Dothideomycetidae</taxon>
        <taxon>Mycosphaerellales</taxon>
        <taxon>Teratosphaeriaceae</taxon>
        <taxon>Oleoguttula</taxon>
    </lineage>
</organism>
<feature type="compositionally biased region" description="Low complexity" evidence="5">
    <location>
        <begin position="664"/>
        <end position="692"/>
    </location>
</feature>
<feature type="domain" description="SP-RING-type" evidence="6">
    <location>
        <begin position="968"/>
        <end position="1060"/>
    </location>
</feature>
<dbReference type="PROSITE" id="PS51044">
    <property type="entry name" value="ZF_SP_RING"/>
    <property type="match status" value="1"/>
</dbReference>
<keyword evidence="3" id="KW-0862">Zinc</keyword>
<dbReference type="InterPro" id="IPR013083">
    <property type="entry name" value="Znf_RING/FYVE/PHD"/>
</dbReference>
<feature type="compositionally biased region" description="Basic and acidic residues" evidence="5">
    <location>
        <begin position="1082"/>
        <end position="1097"/>
    </location>
</feature>
<evidence type="ECO:0000256" key="3">
    <source>
        <dbReference type="ARBA" id="ARBA00022833"/>
    </source>
</evidence>
<evidence type="ECO:0000256" key="2">
    <source>
        <dbReference type="ARBA" id="ARBA00022771"/>
    </source>
</evidence>
<feature type="region of interest" description="Disordered" evidence="5">
    <location>
        <begin position="633"/>
        <end position="760"/>
    </location>
</feature>
<feature type="compositionally biased region" description="Low complexity" evidence="5">
    <location>
        <begin position="706"/>
        <end position="716"/>
    </location>
</feature>
<name>A0AAV9JA99_9PEZI</name>
<proteinExistence type="predicted"/>
<evidence type="ECO:0000256" key="1">
    <source>
        <dbReference type="ARBA" id="ARBA00022723"/>
    </source>
</evidence>
<feature type="region of interest" description="Disordered" evidence="5">
    <location>
        <begin position="160"/>
        <end position="227"/>
    </location>
</feature>
<dbReference type="Gene3D" id="3.30.40.10">
    <property type="entry name" value="Zinc/RING finger domain, C3HC4 (zinc finger)"/>
    <property type="match status" value="1"/>
</dbReference>
<feature type="compositionally biased region" description="Low complexity" evidence="5">
    <location>
        <begin position="1101"/>
        <end position="1113"/>
    </location>
</feature>
<feature type="compositionally biased region" description="Polar residues" evidence="5">
    <location>
        <begin position="66"/>
        <end position="94"/>
    </location>
</feature>
<evidence type="ECO:0000259" key="6">
    <source>
        <dbReference type="PROSITE" id="PS51044"/>
    </source>
</evidence>
<dbReference type="GO" id="GO:0000785">
    <property type="term" value="C:chromatin"/>
    <property type="evidence" value="ECO:0007669"/>
    <property type="project" value="TreeGrafter"/>
</dbReference>
<feature type="compositionally biased region" description="Polar residues" evidence="5">
    <location>
        <begin position="299"/>
        <end position="310"/>
    </location>
</feature>
<dbReference type="GO" id="GO:0016925">
    <property type="term" value="P:protein sumoylation"/>
    <property type="evidence" value="ECO:0007669"/>
    <property type="project" value="TreeGrafter"/>
</dbReference>
<dbReference type="AlphaFoldDB" id="A0AAV9JA99"/>
<keyword evidence="2 4" id="KW-0863">Zinc-finger</keyword>
<dbReference type="GO" id="GO:0061665">
    <property type="term" value="F:SUMO ligase activity"/>
    <property type="evidence" value="ECO:0007669"/>
    <property type="project" value="TreeGrafter"/>
</dbReference>
<dbReference type="PANTHER" id="PTHR10782">
    <property type="entry name" value="ZINC FINGER MIZ DOMAIN-CONTAINING PROTEIN"/>
    <property type="match status" value="1"/>
</dbReference>
<feature type="region of interest" description="Disordered" evidence="5">
    <location>
        <begin position="26"/>
        <end position="98"/>
    </location>
</feature>
<evidence type="ECO:0000313" key="8">
    <source>
        <dbReference type="Proteomes" id="UP001324427"/>
    </source>
</evidence>
<accession>A0AAV9JA99</accession>
<evidence type="ECO:0000313" key="7">
    <source>
        <dbReference type="EMBL" id="KAK4541881.1"/>
    </source>
</evidence>
<feature type="compositionally biased region" description="Low complexity" evidence="5">
    <location>
        <begin position="205"/>
        <end position="218"/>
    </location>
</feature>
<feature type="region of interest" description="Disordered" evidence="5">
    <location>
        <begin position="597"/>
        <end position="621"/>
    </location>
</feature>
<feature type="compositionally biased region" description="Low complexity" evidence="5">
    <location>
        <begin position="337"/>
        <end position="350"/>
    </location>
</feature>
<comment type="caution">
    <text evidence="7">The sequence shown here is derived from an EMBL/GenBank/DDBJ whole genome shotgun (WGS) entry which is preliminary data.</text>
</comment>
<reference evidence="7 8" key="1">
    <citation type="submission" date="2021-11" db="EMBL/GenBank/DDBJ databases">
        <title>Black yeast isolated from Biological Soil Crust.</title>
        <authorList>
            <person name="Kurbessoian T."/>
        </authorList>
    </citation>
    <scope>NUCLEOTIDE SEQUENCE [LARGE SCALE GENOMIC DNA]</scope>
    <source>
        <strain evidence="7 8">CCFEE 5522</strain>
    </source>
</reference>
<feature type="compositionally biased region" description="Gly residues" evidence="5">
    <location>
        <begin position="53"/>
        <end position="62"/>
    </location>
</feature>
<feature type="compositionally biased region" description="Polar residues" evidence="5">
    <location>
        <begin position="26"/>
        <end position="51"/>
    </location>
</feature>
<keyword evidence="1" id="KW-0479">Metal-binding</keyword>
<dbReference type="EMBL" id="JAVFHQ010000047">
    <property type="protein sequence ID" value="KAK4541881.1"/>
    <property type="molecule type" value="Genomic_DNA"/>
</dbReference>